<dbReference type="HAMAP" id="MF_00434">
    <property type="entry name" value="Pterin_4_alpha"/>
    <property type="match status" value="1"/>
</dbReference>
<evidence type="ECO:0000256" key="2">
    <source>
        <dbReference type="ARBA" id="ARBA00006472"/>
    </source>
</evidence>
<proteinExistence type="inferred from homology"/>
<dbReference type="PANTHER" id="PTHR12599:SF0">
    <property type="entry name" value="PTERIN-4-ALPHA-CARBINOLAMINE DEHYDRATASE"/>
    <property type="match status" value="1"/>
</dbReference>
<reference evidence="6" key="1">
    <citation type="journal article" date="2019" name="Int. J. Syst. Evol. Microbiol.">
        <title>The Global Catalogue of Microorganisms (GCM) 10K type strain sequencing project: providing services to taxonomists for standard genome sequencing and annotation.</title>
        <authorList>
            <consortium name="The Broad Institute Genomics Platform"/>
            <consortium name="The Broad Institute Genome Sequencing Center for Infectious Disease"/>
            <person name="Wu L."/>
            <person name="Ma J."/>
        </authorList>
    </citation>
    <scope>NUCLEOTIDE SEQUENCE [LARGE SCALE GENOMIC DNA]</scope>
    <source>
        <strain evidence="6">JCM 4087</strain>
    </source>
</reference>
<evidence type="ECO:0000256" key="4">
    <source>
        <dbReference type="HAMAP-Rule" id="MF_00434"/>
    </source>
</evidence>
<comment type="caution">
    <text evidence="5">The sequence shown here is derived from an EMBL/GenBank/DDBJ whole genome shotgun (WGS) entry which is preliminary data.</text>
</comment>
<dbReference type="Proteomes" id="UP001596091">
    <property type="component" value="Unassembled WGS sequence"/>
</dbReference>
<comment type="similarity">
    <text evidence="2 4">Belongs to the pterin-4-alpha-carbinolamine dehydratase family.</text>
</comment>
<dbReference type="Pfam" id="PF01329">
    <property type="entry name" value="Pterin_4a"/>
    <property type="match status" value="1"/>
</dbReference>
<dbReference type="Gene3D" id="3.30.1360.20">
    <property type="entry name" value="Transcriptional coactivator/pterin dehydratase"/>
    <property type="match status" value="1"/>
</dbReference>
<accession>A0ABW1EEA8</accession>
<keyword evidence="6" id="KW-1185">Reference proteome</keyword>
<dbReference type="EMBL" id="JBHSPH010000002">
    <property type="protein sequence ID" value="MFC5861683.1"/>
    <property type="molecule type" value="Genomic_DNA"/>
</dbReference>
<gene>
    <name evidence="5" type="ORF">ACFPT7_05215</name>
</gene>
<evidence type="ECO:0000256" key="3">
    <source>
        <dbReference type="ARBA" id="ARBA00023239"/>
    </source>
</evidence>
<dbReference type="EC" id="4.2.1.96" evidence="4"/>
<name>A0ABW1EEA8_9BACT</name>
<comment type="catalytic activity">
    <reaction evidence="1 4">
        <text>(4aS,6R)-4a-hydroxy-L-erythro-5,6,7,8-tetrahydrobiopterin = (6R)-L-erythro-6,7-dihydrobiopterin + H2O</text>
        <dbReference type="Rhea" id="RHEA:11920"/>
        <dbReference type="ChEBI" id="CHEBI:15377"/>
        <dbReference type="ChEBI" id="CHEBI:15642"/>
        <dbReference type="ChEBI" id="CHEBI:43120"/>
        <dbReference type="EC" id="4.2.1.96"/>
    </reaction>
</comment>
<protein>
    <recommendedName>
        <fullName evidence="4">Putative pterin-4-alpha-carbinolamine dehydratase</fullName>
        <shortName evidence="4">PHS</shortName>
        <ecNumber evidence="4">4.2.1.96</ecNumber>
    </recommendedName>
    <alternativeName>
        <fullName evidence="4">4-alpha-hydroxy-tetrahydropterin dehydratase</fullName>
    </alternativeName>
    <alternativeName>
        <fullName evidence="4">Pterin carbinolamine dehydratase</fullName>
        <shortName evidence="4">PCD</shortName>
    </alternativeName>
</protein>
<dbReference type="InterPro" id="IPR036428">
    <property type="entry name" value="PCD_sf"/>
</dbReference>
<evidence type="ECO:0000313" key="6">
    <source>
        <dbReference type="Proteomes" id="UP001596091"/>
    </source>
</evidence>
<dbReference type="PANTHER" id="PTHR12599">
    <property type="entry name" value="PTERIN-4-ALPHA-CARBINOLAMINE DEHYDRATASE"/>
    <property type="match status" value="1"/>
</dbReference>
<dbReference type="CDD" id="cd00488">
    <property type="entry name" value="PCD_DCoH"/>
    <property type="match status" value="1"/>
</dbReference>
<keyword evidence="3 4" id="KW-0456">Lyase</keyword>
<sequence>MSALFHSDLTQRLSATPAWKLQDGAITRTLSFPDFVAAMTFVNRVAEAAESAGHHPDIDIRYNKVTLVLSTHDAGGITEKDFLLASEIDRLV</sequence>
<evidence type="ECO:0000256" key="1">
    <source>
        <dbReference type="ARBA" id="ARBA00001554"/>
    </source>
</evidence>
<organism evidence="5 6">
    <name type="scientific">Acidicapsa dinghuensis</name>
    <dbReference type="NCBI Taxonomy" id="2218256"/>
    <lineage>
        <taxon>Bacteria</taxon>
        <taxon>Pseudomonadati</taxon>
        <taxon>Acidobacteriota</taxon>
        <taxon>Terriglobia</taxon>
        <taxon>Terriglobales</taxon>
        <taxon>Acidobacteriaceae</taxon>
        <taxon>Acidicapsa</taxon>
    </lineage>
</organism>
<dbReference type="RefSeq" id="WP_263337175.1">
    <property type="nucleotide sequence ID" value="NZ_JAGSYH010000004.1"/>
</dbReference>
<dbReference type="NCBIfam" id="NF002017">
    <property type="entry name" value="PRK00823.1-2"/>
    <property type="match status" value="1"/>
</dbReference>
<evidence type="ECO:0000313" key="5">
    <source>
        <dbReference type="EMBL" id="MFC5861683.1"/>
    </source>
</evidence>
<dbReference type="GO" id="GO:0008124">
    <property type="term" value="F:4-alpha-hydroxytetrahydrobiopterin dehydratase activity"/>
    <property type="evidence" value="ECO:0007669"/>
    <property type="project" value="UniProtKB-EC"/>
</dbReference>
<dbReference type="SUPFAM" id="SSF55248">
    <property type="entry name" value="PCD-like"/>
    <property type="match status" value="1"/>
</dbReference>
<dbReference type="InterPro" id="IPR001533">
    <property type="entry name" value="Pterin_deHydtase"/>
</dbReference>